<dbReference type="Proteomes" id="UP001390669">
    <property type="component" value="Unassembled WGS sequence"/>
</dbReference>
<keyword evidence="5" id="KW-1185">Reference proteome</keyword>
<dbReference type="RefSeq" id="WP_406954209.1">
    <property type="nucleotide sequence ID" value="NZ_JAYMRW010000024.1"/>
</dbReference>
<accession>A0ABU9SMZ8</accession>
<dbReference type="InterPro" id="IPR014337">
    <property type="entry name" value="Ectoine_EhuB"/>
</dbReference>
<proteinExistence type="predicted"/>
<dbReference type="PANTHER" id="PTHR35936">
    <property type="entry name" value="MEMBRANE-BOUND LYTIC MUREIN TRANSGLYCOSYLASE F"/>
    <property type="match status" value="1"/>
</dbReference>
<dbReference type="EMBL" id="JAYMRW010000024">
    <property type="protein sequence ID" value="MEM5452736.1"/>
    <property type="molecule type" value="Genomic_DNA"/>
</dbReference>
<comment type="caution">
    <text evidence="4">The sequence shown here is derived from an EMBL/GenBank/DDBJ whole genome shotgun (WGS) entry which is preliminary data.</text>
</comment>
<dbReference type="Pfam" id="PF00497">
    <property type="entry name" value="SBP_bac_3"/>
    <property type="match status" value="1"/>
</dbReference>
<feature type="signal peptide" evidence="2">
    <location>
        <begin position="1"/>
        <end position="28"/>
    </location>
</feature>
<protein>
    <submittedName>
        <fullName evidence="4">Ectoine/hydroxyectoine ABC transporter substrate-binding protein EhuB</fullName>
    </submittedName>
</protein>
<dbReference type="NCBIfam" id="TIGR02995">
    <property type="entry name" value="ectoine_ehuB"/>
    <property type="match status" value="1"/>
</dbReference>
<evidence type="ECO:0000256" key="2">
    <source>
        <dbReference type="SAM" id="SignalP"/>
    </source>
</evidence>
<evidence type="ECO:0000256" key="1">
    <source>
        <dbReference type="ARBA" id="ARBA00022729"/>
    </source>
</evidence>
<organism evidence="4 5">
    <name type="scientific">Paraburkholderia guartelaensis</name>
    <dbReference type="NCBI Taxonomy" id="2546446"/>
    <lineage>
        <taxon>Bacteria</taxon>
        <taxon>Pseudomonadati</taxon>
        <taxon>Pseudomonadota</taxon>
        <taxon>Betaproteobacteria</taxon>
        <taxon>Burkholderiales</taxon>
        <taxon>Burkholderiaceae</taxon>
        <taxon>Paraburkholderia</taxon>
    </lineage>
</organism>
<dbReference type="SUPFAM" id="SSF53850">
    <property type="entry name" value="Periplasmic binding protein-like II"/>
    <property type="match status" value="1"/>
</dbReference>
<reference evidence="4 5" key="1">
    <citation type="submission" date="2024-01" db="EMBL/GenBank/DDBJ databases">
        <title>The diversity of rhizobia nodulating Mimosa spp. in eleven states of Brazil covering several biomes is determined by host plant, location, and edaphic factors.</title>
        <authorList>
            <person name="Rouws L."/>
            <person name="Barauna A."/>
            <person name="Beukes C."/>
            <person name="De Faria S.M."/>
            <person name="Gross E."/>
            <person name="Dos Reis Junior F.B."/>
            <person name="Simon M."/>
            <person name="Maluk M."/>
            <person name="Odee D.W."/>
            <person name="Kenicer G."/>
            <person name="Young J.P.W."/>
            <person name="Reis V.M."/>
            <person name="Zilli J."/>
            <person name="James E.K."/>
        </authorList>
    </citation>
    <scope>NUCLEOTIDE SEQUENCE [LARGE SCALE GENOMIC DNA]</scope>
    <source>
        <strain evidence="4 5">JPY164</strain>
    </source>
</reference>
<feature type="chain" id="PRO_5046160030" evidence="2">
    <location>
        <begin position="29"/>
        <end position="294"/>
    </location>
</feature>
<dbReference type="SMART" id="SM00062">
    <property type="entry name" value="PBPb"/>
    <property type="match status" value="1"/>
</dbReference>
<dbReference type="Gene3D" id="3.40.190.10">
    <property type="entry name" value="Periplasmic binding protein-like II"/>
    <property type="match status" value="2"/>
</dbReference>
<dbReference type="InterPro" id="IPR001638">
    <property type="entry name" value="Solute-binding_3/MltF_N"/>
</dbReference>
<evidence type="ECO:0000259" key="3">
    <source>
        <dbReference type="SMART" id="SM00062"/>
    </source>
</evidence>
<gene>
    <name evidence="4" type="primary">ehuB</name>
    <name evidence="4" type="ORF">VSR33_35560</name>
</gene>
<name>A0ABU9SMZ8_9BURK</name>
<sequence length="294" mass="30887">MTIQVWSKRLALVLAAASTLIGGSIAQAQSSDSQAIHGGDITVGIHNQVPWGYRNADGSVSGVGPDMIRAVLGQVGVKKINFVVVDFDALIPSLLSKRIDAVASGLAITPTRCKQVIFSNPDLAIGDALLVKKGNPLNIHSYADVAKNPAIRFGGGRGSSAVEHAIAAGIPKDRILLLKDVESSVGAILAGRIDADTESASTVISTLKDPNVGNRLERATPFTGLVKNGQQVANYAAIAFRTEDSKLRDLYNAGLAKMKDDGSIKKVFEKYGFGETEMAPTDVTAKAVCGADYR</sequence>
<dbReference type="PANTHER" id="PTHR35936:SF17">
    <property type="entry name" value="ARGININE-BINDING EXTRACELLULAR PROTEIN ARTP"/>
    <property type="match status" value="1"/>
</dbReference>
<feature type="domain" description="Solute-binding protein family 3/N-terminal" evidence="3">
    <location>
        <begin position="40"/>
        <end position="275"/>
    </location>
</feature>
<evidence type="ECO:0000313" key="5">
    <source>
        <dbReference type="Proteomes" id="UP001390669"/>
    </source>
</evidence>
<evidence type="ECO:0000313" key="4">
    <source>
        <dbReference type="EMBL" id="MEM5452736.1"/>
    </source>
</evidence>
<keyword evidence="1 2" id="KW-0732">Signal</keyword>